<dbReference type="GO" id="GO:0016787">
    <property type="term" value="F:hydrolase activity"/>
    <property type="evidence" value="ECO:0007669"/>
    <property type="project" value="UniProtKB-KW"/>
</dbReference>
<dbReference type="Pfam" id="PF00561">
    <property type="entry name" value="Abhydrolase_1"/>
    <property type="match status" value="1"/>
</dbReference>
<dbReference type="PANTHER" id="PTHR43329">
    <property type="entry name" value="EPOXIDE HYDROLASE"/>
    <property type="match status" value="1"/>
</dbReference>
<dbReference type="AlphaFoldDB" id="A0A829PYT3"/>
<dbReference type="InterPro" id="IPR029058">
    <property type="entry name" value="AB_hydrolase_fold"/>
</dbReference>
<evidence type="ECO:0000256" key="2">
    <source>
        <dbReference type="SAM" id="MobiDB-lite"/>
    </source>
</evidence>
<reference evidence="4 5" key="1">
    <citation type="submission" date="2013-12" db="EMBL/GenBank/DDBJ databases">
        <authorList>
            <person name="Madinger N."/>
            <person name="Lenaerts A."/>
            <person name="Ordway D."/>
            <person name="DeGroote M.A."/>
            <person name="Parker T."/>
            <person name="Sizemore C."/>
            <person name="Tallon L.J."/>
            <person name="Sadzewicz L.K."/>
            <person name="Sengamalay N."/>
            <person name="Fraser C.M."/>
            <person name="Hine E."/>
            <person name="Shefchek K.A."/>
            <person name="Das S.P."/>
            <person name="Tettelin H."/>
        </authorList>
    </citation>
    <scope>NUCLEOTIDE SEQUENCE [LARGE SCALE GENOMIC DNA]</scope>
    <source>
        <strain evidence="4 5">21</strain>
    </source>
</reference>
<keyword evidence="1 4" id="KW-0378">Hydrolase</keyword>
<feature type="region of interest" description="Disordered" evidence="2">
    <location>
        <begin position="207"/>
        <end position="226"/>
    </location>
</feature>
<dbReference type="Proteomes" id="UP000020103">
    <property type="component" value="Unassembled WGS sequence"/>
</dbReference>
<dbReference type="Gene3D" id="3.40.50.1820">
    <property type="entry name" value="alpha/beta hydrolase"/>
    <property type="match status" value="1"/>
</dbReference>
<proteinExistence type="predicted"/>
<evidence type="ECO:0000256" key="1">
    <source>
        <dbReference type="ARBA" id="ARBA00022801"/>
    </source>
</evidence>
<comment type="caution">
    <text evidence="4">The sequence shown here is derived from an EMBL/GenBank/DDBJ whole genome shotgun (WGS) entry which is preliminary data.</text>
</comment>
<evidence type="ECO:0000259" key="3">
    <source>
        <dbReference type="Pfam" id="PF00561"/>
    </source>
</evidence>
<sequence>MTQRSMPVLDGVEHQYVQAGDVKIHVAVAGPQDGRAVVLLHGWPENWWMWHKVIPALAAAGYRVHAMDLRGAGWSEVAPAGYEKEQFASDVLAAADALGLESFDLVGHDWGGWTAQLVALKAQSRIRRLVVLNIPPVWQQPGRVARYAHKLAYQLVVGPRWSGLFHICHRPCGGSFAAAACPRSRWTSSVAVSGIVTVGWRGPRSIGPWSARSSPTSRGAPMTTRS</sequence>
<name>A0A829PYT3_9MYCO</name>
<dbReference type="InterPro" id="IPR000639">
    <property type="entry name" value="Epox_hydrolase-like"/>
</dbReference>
<organism evidence="4 5">
    <name type="scientific">Mycobacteroides abscessus 21</name>
    <dbReference type="NCBI Taxonomy" id="1299324"/>
    <lineage>
        <taxon>Bacteria</taxon>
        <taxon>Bacillati</taxon>
        <taxon>Actinomycetota</taxon>
        <taxon>Actinomycetes</taxon>
        <taxon>Mycobacteriales</taxon>
        <taxon>Mycobacteriaceae</taxon>
        <taxon>Mycobacteroides</taxon>
        <taxon>Mycobacteroides abscessus</taxon>
    </lineage>
</organism>
<gene>
    <name evidence="4" type="ORF">I543_4857</name>
</gene>
<dbReference type="SUPFAM" id="SSF53474">
    <property type="entry name" value="alpha/beta-Hydrolases"/>
    <property type="match status" value="1"/>
</dbReference>
<feature type="compositionally biased region" description="Polar residues" evidence="2">
    <location>
        <begin position="211"/>
        <end position="226"/>
    </location>
</feature>
<evidence type="ECO:0000313" key="5">
    <source>
        <dbReference type="Proteomes" id="UP000020103"/>
    </source>
</evidence>
<feature type="domain" description="AB hydrolase-1" evidence="3">
    <location>
        <begin position="36"/>
        <end position="140"/>
    </location>
</feature>
<dbReference type="PRINTS" id="PR00412">
    <property type="entry name" value="EPOXHYDRLASE"/>
</dbReference>
<dbReference type="EMBL" id="JAOF01000001">
    <property type="protein sequence ID" value="EUA45620.1"/>
    <property type="molecule type" value="Genomic_DNA"/>
</dbReference>
<protein>
    <submittedName>
        <fullName evidence="4">Alpha/beta hydrolase fold family protein</fullName>
    </submittedName>
</protein>
<accession>A0A829PYT3</accession>
<evidence type="ECO:0000313" key="4">
    <source>
        <dbReference type="EMBL" id="EUA45620.1"/>
    </source>
</evidence>
<dbReference type="PRINTS" id="PR00111">
    <property type="entry name" value="ABHYDROLASE"/>
</dbReference>
<dbReference type="InterPro" id="IPR000073">
    <property type="entry name" value="AB_hydrolase_1"/>
</dbReference>